<dbReference type="InterPro" id="IPR005314">
    <property type="entry name" value="Peptidase_C50"/>
</dbReference>
<evidence type="ECO:0000313" key="7">
    <source>
        <dbReference type="EnsemblMetazoa" id="MESCA000764-PA"/>
    </source>
</evidence>
<evidence type="ECO:0000259" key="6">
    <source>
        <dbReference type="PROSITE" id="PS51700"/>
    </source>
</evidence>
<keyword evidence="3" id="KW-0378">Hydrolase</keyword>
<dbReference type="GO" id="GO:0006508">
    <property type="term" value="P:proteolysis"/>
    <property type="evidence" value="ECO:0007669"/>
    <property type="project" value="InterPro"/>
</dbReference>
<comment type="catalytic activity">
    <reaction evidence="1">
        <text>All bonds known to be hydrolyzed by this endopeptidase have arginine in P1 and an acidic residue in P4. P6 is often occupied by an acidic residue or by a hydroxy-amino-acid residue, the phosphorylation of which enhances cleavage.</text>
        <dbReference type="EC" id="3.4.22.49"/>
    </reaction>
</comment>
<evidence type="ECO:0000256" key="4">
    <source>
        <dbReference type="ARBA" id="ARBA00022829"/>
    </source>
</evidence>
<dbReference type="GO" id="GO:0004197">
    <property type="term" value="F:cysteine-type endopeptidase activity"/>
    <property type="evidence" value="ECO:0007669"/>
    <property type="project" value="InterPro"/>
</dbReference>
<evidence type="ECO:0000313" key="8">
    <source>
        <dbReference type="Proteomes" id="UP000015102"/>
    </source>
</evidence>
<dbReference type="Proteomes" id="UP000015102">
    <property type="component" value="Unassembled WGS sequence"/>
</dbReference>
<dbReference type="PROSITE" id="PS51700">
    <property type="entry name" value="SEPARIN"/>
    <property type="match status" value="1"/>
</dbReference>
<dbReference type="EnsemblMetazoa" id="MESCA000764-RA">
    <property type="protein sequence ID" value="MESCA000764-PA"/>
    <property type="gene ID" value="MESCA000764"/>
</dbReference>
<organism evidence="7 8">
    <name type="scientific">Megaselia scalaris</name>
    <name type="common">Humpbacked fly</name>
    <name type="synonym">Phora scalaris</name>
    <dbReference type="NCBI Taxonomy" id="36166"/>
    <lineage>
        <taxon>Eukaryota</taxon>
        <taxon>Metazoa</taxon>
        <taxon>Ecdysozoa</taxon>
        <taxon>Arthropoda</taxon>
        <taxon>Hexapoda</taxon>
        <taxon>Insecta</taxon>
        <taxon>Pterygota</taxon>
        <taxon>Neoptera</taxon>
        <taxon>Endopterygota</taxon>
        <taxon>Diptera</taxon>
        <taxon>Brachycera</taxon>
        <taxon>Muscomorpha</taxon>
        <taxon>Platypezoidea</taxon>
        <taxon>Phoridae</taxon>
        <taxon>Megaseliini</taxon>
        <taxon>Megaselia</taxon>
    </lineage>
</organism>
<evidence type="ECO:0000256" key="5">
    <source>
        <dbReference type="SAM" id="Coils"/>
    </source>
</evidence>
<protein>
    <recommendedName>
        <fullName evidence="2">separase</fullName>
        <ecNumber evidence="2">3.4.22.49</ecNumber>
    </recommendedName>
</protein>
<proteinExistence type="predicted"/>
<dbReference type="GO" id="GO:0051307">
    <property type="term" value="P:meiotic chromosome separation"/>
    <property type="evidence" value="ECO:0007669"/>
    <property type="project" value="TreeGrafter"/>
</dbReference>
<dbReference type="HOGENOM" id="CLU_736207_0_0_1"/>
<reference evidence="7" key="2">
    <citation type="submission" date="2015-06" db="UniProtKB">
        <authorList>
            <consortium name="EnsemblMetazoa"/>
        </authorList>
    </citation>
    <scope>IDENTIFICATION</scope>
</reference>
<dbReference type="GO" id="GO:0072686">
    <property type="term" value="C:mitotic spindle"/>
    <property type="evidence" value="ECO:0007669"/>
    <property type="project" value="TreeGrafter"/>
</dbReference>
<dbReference type="PANTHER" id="PTHR12792:SF0">
    <property type="entry name" value="SEPARIN"/>
    <property type="match status" value="1"/>
</dbReference>
<keyword evidence="5" id="KW-0175">Coiled coil</keyword>
<dbReference type="GO" id="GO:0005737">
    <property type="term" value="C:cytoplasm"/>
    <property type="evidence" value="ECO:0007669"/>
    <property type="project" value="TreeGrafter"/>
</dbReference>
<accession>T1GBX4</accession>
<evidence type="ECO:0000256" key="3">
    <source>
        <dbReference type="ARBA" id="ARBA00022801"/>
    </source>
</evidence>
<dbReference type="EC" id="3.4.22.49" evidence="2"/>
<evidence type="ECO:0000256" key="2">
    <source>
        <dbReference type="ARBA" id="ARBA00012489"/>
    </source>
</evidence>
<dbReference type="Pfam" id="PF03568">
    <property type="entry name" value="Separin_C"/>
    <property type="match status" value="1"/>
</dbReference>
<dbReference type="PANTHER" id="PTHR12792">
    <property type="entry name" value="EXTRA SPINDLE POLES 1-RELATED"/>
    <property type="match status" value="1"/>
</dbReference>
<dbReference type="STRING" id="36166.T1GBX4"/>
<keyword evidence="4" id="KW-0159">Chromosome partition</keyword>
<dbReference type="EMBL" id="CAQQ02128653">
    <property type="status" value="NOT_ANNOTATED_CDS"/>
    <property type="molecule type" value="Genomic_DNA"/>
</dbReference>
<evidence type="ECO:0000256" key="1">
    <source>
        <dbReference type="ARBA" id="ARBA00000451"/>
    </source>
</evidence>
<feature type="domain" description="Peptidase C50" evidence="6">
    <location>
        <begin position="158"/>
        <end position="253"/>
    </location>
</feature>
<dbReference type="AlphaFoldDB" id="T1GBX4"/>
<keyword evidence="8" id="KW-1185">Reference proteome</keyword>
<sequence length="369" mass="42182">MYSTFADISINFKEYIVFSGEKTKANLEKYMRTCKNFEENIEKVKRSFKNFLGPFATLFAGNVPRNCSTQQKKIFQEVDEFCDRFPKISTRNRVFLSLFSRQVDKLRPEDIKMAGKLLSEGDTNLQEKVCRFSCFDTLAKLYKKYEPNIKNGYLAINIKNGTAVVNPDGNLPDNEKRMKLFFEYWMPSWNVLFNTKPTPEDFEKFFQSDCYIYMGHGHGSQLLSGSKISEMNVNAVVFLFGCDSVRLTSMGHHAEMIASHIYYHNALCPAVVGSLVIGLDLSMDVLSTQIISSWIASKKTKHWSTMNMKAWKDGTIQQNPNSTAATPSHERRLACAVAKARAYESEKNYNKVGLVYRGLPVYNVSRSKM</sequence>
<feature type="coiled-coil region" evidence="5">
    <location>
        <begin position="20"/>
        <end position="47"/>
    </location>
</feature>
<dbReference type="InterPro" id="IPR030397">
    <property type="entry name" value="SEPARIN_core_dom"/>
</dbReference>
<reference evidence="8" key="1">
    <citation type="submission" date="2013-02" db="EMBL/GenBank/DDBJ databases">
        <authorList>
            <person name="Hughes D."/>
        </authorList>
    </citation>
    <scope>NUCLEOTIDE SEQUENCE</scope>
    <source>
        <strain>Durham</strain>
        <strain evidence="8">NC isolate 2 -- Noor lab</strain>
    </source>
</reference>
<dbReference type="GO" id="GO:0005634">
    <property type="term" value="C:nucleus"/>
    <property type="evidence" value="ECO:0007669"/>
    <property type="project" value="InterPro"/>
</dbReference>
<name>T1GBX4_MEGSC</name>